<name>A0A5N6PTB0_9ASTR</name>
<dbReference type="AlphaFoldDB" id="A0A5N6PTB0"/>
<dbReference type="EMBL" id="SZYD01000003">
    <property type="protein sequence ID" value="KAD6796330.1"/>
    <property type="molecule type" value="Genomic_DNA"/>
</dbReference>
<reference evidence="1 2" key="1">
    <citation type="submission" date="2019-05" db="EMBL/GenBank/DDBJ databases">
        <title>Mikania micrantha, genome provides insights into the molecular mechanism of rapid growth.</title>
        <authorList>
            <person name="Liu B."/>
        </authorList>
    </citation>
    <scope>NUCLEOTIDE SEQUENCE [LARGE SCALE GENOMIC DNA]</scope>
    <source>
        <strain evidence="1">NLD-2019</strain>
        <tissue evidence="1">Leaf</tissue>
    </source>
</reference>
<organism evidence="1 2">
    <name type="scientific">Mikania micrantha</name>
    <name type="common">bitter vine</name>
    <dbReference type="NCBI Taxonomy" id="192012"/>
    <lineage>
        <taxon>Eukaryota</taxon>
        <taxon>Viridiplantae</taxon>
        <taxon>Streptophyta</taxon>
        <taxon>Embryophyta</taxon>
        <taxon>Tracheophyta</taxon>
        <taxon>Spermatophyta</taxon>
        <taxon>Magnoliopsida</taxon>
        <taxon>eudicotyledons</taxon>
        <taxon>Gunneridae</taxon>
        <taxon>Pentapetalae</taxon>
        <taxon>asterids</taxon>
        <taxon>campanulids</taxon>
        <taxon>Asterales</taxon>
        <taxon>Asteraceae</taxon>
        <taxon>Asteroideae</taxon>
        <taxon>Heliantheae alliance</taxon>
        <taxon>Eupatorieae</taxon>
        <taxon>Mikania</taxon>
    </lineage>
</organism>
<sequence length="82" mass="9347">MGPEQQNKLTGLEIQARRLEVVKNLKEKSIEACRSPSPPQDCSNLLSRELPGLFQQHRGITSPRKVTSELWITGMHTLRDEH</sequence>
<accession>A0A5N6PTB0</accession>
<keyword evidence="2" id="KW-1185">Reference proteome</keyword>
<comment type="caution">
    <text evidence="1">The sequence shown here is derived from an EMBL/GenBank/DDBJ whole genome shotgun (WGS) entry which is preliminary data.</text>
</comment>
<evidence type="ECO:0000313" key="1">
    <source>
        <dbReference type="EMBL" id="KAD6796330.1"/>
    </source>
</evidence>
<evidence type="ECO:0000313" key="2">
    <source>
        <dbReference type="Proteomes" id="UP000326396"/>
    </source>
</evidence>
<protein>
    <submittedName>
        <fullName evidence="1">Uncharacterized protein</fullName>
    </submittedName>
</protein>
<proteinExistence type="predicted"/>
<gene>
    <name evidence="1" type="ORF">E3N88_07226</name>
</gene>
<dbReference type="Proteomes" id="UP000326396">
    <property type="component" value="Linkage Group LG11"/>
</dbReference>